<comment type="caution">
    <text evidence="1">The sequence shown here is derived from an EMBL/GenBank/DDBJ whole genome shotgun (WGS) entry which is preliminary data.</text>
</comment>
<dbReference type="STRING" id="1797263.A2397_01335"/>
<evidence type="ECO:0000313" key="2">
    <source>
        <dbReference type="Proteomes" id="UP000176424"/>
    </source>
</evidence>
<organism evidence="1 2">
    <name type="scientific">Candidatus Amesbacteria bacterium RIFOXYB1_FULL_44_23</name>
    <dbReference type="NCBI Taxonomy" id="1797263"/>
    <lineage>
        <taxon>Bacteria</taxon>
        <taxon>Candidatus Amesiibacteriota</taxon>
    </lineage>
</organism>
<accession>A0A1F4ZWD7</accession>
<evidence type="ECO:0000313" key="1">
    <source>
        <dbReference type="EMBL" id="OGD10600.1"/>
    </source>
</evidence>
<sequence length="241" mass="27543">MKFDKGLSDIQFVFFYSAMDFSDKISIAQSFGKIQSINFKENPMILPIPNDSPPEIPRVILKDASKSYSVNVALDRTDIQFHSEEDKATLTPLSKIENAENILFPLLSDTYEILTACFGAKMTRIALIAKEIVKLQESSKVFLNRVYFKKDTNPFEMNLAFLYKEKINEFQVNRWLRLNTLRKKSNQNDDKAISIISDINTVVESQYKFNVSNVKQYAVSSIKTIGTITKEILQSPNGKTK</sequence>
<dbReference type="EMBL" id="MEXR01000003">
    <property type="protein sequence ID" value="OGD10600.1"/>
    <property type="molecule type" value="Genomic_DNA"/>
</dbReference>
<dbReference type="Proteomes" id="UP000176424">
    <property type="component" value="Unassembled WGS sequence"/>
</dbReference>
<protein>
    <submittedName>
        <fullName evidence="1">Uncharacterized protein</fullName>
    </submittedName>
</protein>
<gene>
    <name evidence="1" type="ORF">A2397_01335</name>
</gene>
<name>A0A1F4ZWD7_9BACT</name>
<dbReference type="AlphaFoldDB" id="A0A1F4ZWD7"/>
<proteinExistence type="predicted"/>
<reference evidence="1 2" key="1">
    <citation type="journal article" date="2016" name="Nat. Commun.">
        <title>Thousands of microbial genomes shed light on interconnected biogeochemical processes in an aquifer system.</title>
        <authorList>
            <person name="Anantharaman K."/>
            <person name="Brown C.T."/>
            <person name="Hug L.A."/>
            <person name="Sharon I."/>
            <person name="Castelle C.J."/>
            <person name="Probst A.J."/>
            <person name="Thomas B.C."/>
            <person name="Singh A."/>
            <person name="Wilkins M.J."/>
            <person name="Karaoz U."/>
            <person name="Brodie E.L."/>
            <person name="Williams K.H."/>
            <person name="Hubbard S.S."/>
            <person name="Banfield J.F."/>
        </authorList>
    </citation>
    <scope>NUCLEOTIDE SEQUENCE [LARGE SCALE GENOMIC DNA]</scope>
</reference>